<keyword evidence="4" id="KW-1185">Reference proteome</keyword>
<protein>
    <submittedName>
        <fullName evidence="3">Type II toxin-antitoxin system RelE/ParE family toxin</fullName>
    </submittedName>
</protein>
<evidence type="ECO:0000313" key="3">
    <source>
        <dbReference type="EMBL" id="TWP33754.1"/>
    </source>
</evidence>
<reference evidence="3 4" key="2">
    <citation type="submission" date="2019-08" db="EMBL/GenBank/DDBJ databases">
        <title>Jejuicoccus antrihumi gen. nov., sp. nov., a new member of the family Dermacoccaceae isolated from a cave.</title>
        <authorList>
            <person name="Schumann P."/>
            <person name="Kim I.S."/>
        </authorList>
    </citation>
    <scope>NUCLEOTIDE SEQUENCE [LARGE SCALE GENOMIC DNA]</scope>
    <source>
        <strain evidence="3 4">C5-26</strain>
    </source>
</reference>
<evidence type="ECO:0000256" key="2">
    <source>
        <dbReference type="ARBA" id="ARBA00022649"/>
    </source>
</evidence>
<dbReference type="PANTHER" id="PTHR35601:SF1">
    <property type="entry name" value="TOXIN RELE"/>
    <property type="match status" value="1"/>
</dbReference>
<name>A0A563DVK7_9MICO</name>
<dbReference type="InterPro" id="IPR007712">
    <property type="entry name" value="RelE/ParE_toxin"/>
</dbReference>
<dbReference type="Pfam" id="PF05016">
    <property type="entry name" value="ParE_toxin"/>
    <property type="match status" value="1"/>
</dbReference>
<gene>
    <name evidence="3" type="ORF">FGL98_20175</name>
</gene>
<comment type="caution">
    <text evidence="3">The sequence shown here is derived from an EMBL/GenBank/DDBJ whole genome shotgun (WGS) entry which is preliminary data.</text>
</comment>
<dbReference type="SUPFAM" id="SSF143011">
    <property type="entry name" value="RelE-like"/>
    <property type="match status" value="1"/>
</dbReference>
<dbReference type="RefSeq" id="WP_146319846.1">
    <property type="nucleotide sequence ID" value="NZ_VCQV01000036.1"/>
</dbReference>
<comment type="similarity">
    <text evidence="1">Belongs to the RelE toxin family.</text>
</comment>
<proteinExistence type="inferred from homology"/>
<evidence type="ECO:0000313" key="4">
    <source>
        <dbReference type="Proteomes" id="UP000320244"/>
    </source>
</evidence>
<dbReference type="AlphaFoldDB" id="A0A563DVK7"/>
<keyword evidence="2" id="KW-1277">Toxin-antitoxin system</keyword>
<reference evidence="3 4" key="1">
    <citation type="submission" date="2019-05" db="EMBL/GenBank/DDBJ databases">
        <authorList>
            <person name="Lee S.D."/>
        </authorList>
    </citation>
    <scope>NUCLEOTIDE SEQUENCE [LARGE SCALE GENOMIC DNA]</scope>
    <source>
        <strain evidence="3 4">C5-26</strain>
    </source>
</reference>
<dbReference type="InterPro" id="IPR035093">
    <property type="entry name" value="RelE/ParE_toxin_dom_sf"/>
</dbReference>
<dbReference type="Proteomes" id="UP000320244">
    <property type="component" value="Unassembled WGS sequence"/>
</dbReference>
<dbReference type="OrthoDB" id="5326046at2"/>
<dbReference type="Gene3D" id="3.30.2310.20">
    <property type="entry name" value="RelE-like"/>
    <property type="match status" value="1"/>
</dbReference>
<dbReference type="PANTHER" id="PTHR35601">
    <property type="entry name" value="TOXIN RELE"/>
    <property type="match status" value="1"/>
</dbReference>
<organism evidence="3 4">
    <name type="scientific">Leekyejoonella antrihumi</name>
    <dbReference type="NCBI Taxonomy" id="1660198"/>
    <lineage>
        <taxon>Bacteria</taxon>
        <taxon>Bacillati</taxon>
        <taxon>Actinomycetota</taxon>
        <taxon>Actinomycetes</taxon>
        <taxon>Micrococcales</taxon>
        <taxon>Dermacoccaceae</taxon>
        <taxon>Leekyejoonella</taxon>
    </lineage>
</organism>
<evidence type="ECO:0000256" key="1">
    <source>
        <dbReference type="ARBA" id="ARBA00006226"/>
    </source>
</evidence>
<accession>A0A563DVK7</accession>
<dbReference type="EMBL" id="VCQV01000036">
    <property type="protein sequence ID" value="TWP33754.1"/>
    <property type="molecule type" value="Genomic_DNA"/>
</dbReference>
<sequence length="92" mass="10314">MKEPYELGTAGPARRALADRLPPDVAAAAVEFITSPLLDNPQRVGKALTEELTGIHSARLGRDWRVLYEIDDTKHTVIVLDIRHRANAYRPR</sequence>